<dbReference type="EMBL" id="VJXR01000002">
    <property type="protein sequence ID" value="TRW47519.1"/>
    <property type="molecule type" value="Genomic_DNA"/>
</dbReference>
<organism evidence="1 2">
    <name type="scientific">Georgenia yuyongxinii</name>
    <dbReference type="NCBI Taxonomy" id="2589797"/>
    <lineage>
        <taxon>Bacteria</taxon>
        <taxon>Bacillati</taxon>
        <taxon>Actinomycetota</taxon>
        <taxon>Actinomycetes</taxon>
        <taxon>Micrococcales</taxon>
        <taxon>Bogoriellaceae</taxon>
        <taxon>Georgenia</taxon>
    </lineage>
</organism>
<proteinExistence type="predicted"/>
<protein>
    <submittedName>
        <fullName evidence="1">Ferredoxin</fullName>
    </submittedName>
</protein>
<evidence type="ECO:0000313" key="1">
    <source>
        <dbReference type="EMBL" id="TRW47519.1"/>
    </source>
</evidence>
<dbReference type="Pfam" id="PF13370">
    <property type="entry name" value="Fer4_13"/>
    <property type="match status" value="1"/>
</dbReference>
<dbReference type="SUPFAM" id="SSF54862">
    <property type="entry name" value="4Fe-4S ferredoxins"/>
    <property type="match status" value="1"/>
</dbReference>
<gene>
    <name evidence="1" type="ORF">FJ693_01335</name>
</gene>
<dbReference type="Proteomes" id="UP000318693">
    <property type="component" value="Unassembled WGS sequence"/>
</dbReference>
<accession>A0A552WY35</accession>
<name>A0A552WY35_9MICO</name>
<dbReference type="Gene3D" id="3.30.70.20">
    <property type="match status" value="1"/>
</dbReference>
<comment type="caution">
    <text evidence="1">The sequence shown here is derived from an EMBL/GenBank/DDBJ whole genome shotgun (WGS) entry which is preliminary data.</text>
</comment>
<keyword evidence="2" id="KW-1185">Reference proteome</keyword>
<sequence>MKNAQQVAVHLDTTKCRAYGICVTIAPDVFSLPKGSPVAVLLKDVTDGEDLADLEEASFNCPAQAISLARVESAS</sequence>
<reference evidence="1 2" key="1">
    <citation type="submission" date="2019-07" db="EMBL/GenBank/DDBJ databases">
        <title>Georgenia wutianyii sp. nov. and Georgenia *** sp. nov. isolated from plateau pika (Ochotona curzoniae) in the Qinghai-Tibet plateau of China.</title>
        <authorList>
            <person name="Tian Z."/>
        </authorList>
    </citation>
    <scope>NUCLEOTIDE SEQUENCE [LARGE SCALE GENOMIC DNA]</scope>
    <source>
        <strain evidence="1 2">Z446</strain>
    </source>
</reference>
<dbReference type="AlphaFoldDB" id="A0A552WY35"/>
<evidence type="ECO:0000313" key="2">
    <source>
        <dbReference type="Proteomes" id="UP000318693"/>
    </source>
</evidence>